<reference evidence="4 5" key="1">
    <citation type="submission" date="2017-01" db="EMBL/GenBank/DDBJ databases">
        <authorList>
            <consortium name="Urmite Genomes"/>
        </authorList>
    </citation>
    <scope>NUCLEOTIDE SEQUENCE [LARGE SCALE GENOMIC DNA]</scope>
    <source>
        <strain evidence="4 5">AB57</strain>
    </source>
</reference>
<protein>
    <submittedName>
        <fullName evidence="4">Membrane protein</fullName>
    </submittedName>
</protein>
<dbReference type="CDD" id="cd07207">
    <property type="entry name" value="Pat_ExoU_VipD_like"/>
    <property type="match status" value="1"/>
</dbReference>
<sequence length="319" mass="34159">LDSVDLVCEGGGVRGIGLVGAVDALAAAGYRFPRVAGTSAGAIVASLVAALQKSGEPLSRLAEIMRNIDYRKILDRNLVGHIPLIGGGLSLLLSDGVYRGAYLQQLLTDLLAEFGVHTFADLRTGEEPDQFAWSLVVTASDLSRRQLVRIPWDLRSYGIDPDTFPVARAVHASAAIPYVFEPVRVGGATWVDGGLLSDFPVDLFDRPGPRWPTFGIRLSARPGIPPTHPVHGPVSLGIAAIESLVSNQDNAYIDDPCTVRRTIFVPADEVSPIDFGITDEQREALYQRGLQAGQGFLKTWNYDDYLSACGGPVQSPGAP</sequence>
<dbReference type="STRING" id="1841860.GCA_900157375_04298"/>
<name>A0A2U3NY80_9MYCO</name>
<feature type="active site" description="Nucleophile" evidence="2">
    <location>
        <position position="39"/>
    </location>
</feature>
<evidence type="ECO:0000256" key="2">
    <source>
        <dbReference type="PROSITE-ProRule" id="PRU01161"/>
    </source>
</evidence>
<organism evidence="4 5">
    <name type="scientific">Mycobacterium rhizamassiliense</name>
    <dbReference type="NCBI Taxonomy" id="1841860"/>
    <lineage>
        <taxon>Bacteria</taxon>
        <taxon>Bacillati</taxon>
        <taxon>Actinomycetota</taxon>
        <taxon>Actinomycetes</taxon>
        <taxon>Mycobacteriales</taxon>
        <taxon>Mycobacteriaceae</taxon>
        <taxon>Mycobacterium</taxon>
    </lineage>
</organism>
<accession>A0A2U3NY80</accession>
<feature type="short sequence motif" description="DGA/G" evidence="2">
    <location>
        <begin position="192"/>
        <end position="194"/>
    </location>
</feature>
<dbReference type="InterPro" id="IPR052580">
    <property type="entry name" value="Lipid_Hydrolase"/>
</dbReference>
<dbReference type="Pfam" id="PF01734">
    <property type="entry name" value="Patatin"/>
    <property type="match status" value="1"/>
</dbReference>
<proteinExistence type="predicted"/>
<dbReference type="InterPro" id="IPR016035">
    <property type="entry name" value="Acyl_Trfase/lysoPLipase"/>
</dbReference>
<feature type="non-terminal residue" evidence="4">
    <location>
        <position position="1"/>
    </location>
</feature>
<dbReference type="Proteomes" id="UP000240988">
    <property type="component" value="Unassembled WGS sequence"/>
</dbReference>
<dbReference type="EMBL" id="FUFA01000005">
    <property type="protein sequence ID" value="SPM36454.1"/>
    <property type="molecule type" value="Genomic_DNA"/>
</dbReference>
<dbReference type="GO" id="GO:0016042">
    <property type="term" value="P:lipid catabolic process"/>
    <property type="evidence" value="ECO:0007669"/>
    <property type="project" value="UniProtKB-UniRule"/>
</dbReference>
<dbReference type="InterPro" id="IPR002641">
    <property type="entry name" value="PNPLA_dom"/>
</dbReference>
<feature type="short sequence motif" description="GXGXXG" evidence="2">
    <location>
        <begin position="10"/>
        <end position="15"/>
    </location>
</feature>
<dbReference type="PROSITE" id="PS51635">
    <property type="entry name" value="PNPLA"/>
    <property type="match status" value="1"/>
</dbReference>
<feature type="domain" description="PNPLA" evidence="3">
    <location>
        <begin position="6"/>
        <end position="205"/>
    </location>
</feature>
<keyword evidence="2" id="KW-0378">Hydrolase</keyword>
<keyword evidence="2" id="KW-0442">Lipid degradation</keyword>
<feature type="active site" description="Proton acceptor" evidence="2">
    <location>
        <position position="192"/>
    </location>
</feature>
<feature type="short sequence motif" description="GXSXG" evidence="2">
    <location>
        <begin position="37"/>
        <end position="41"/>
    </location>
</feature>
<gene>
    <name evidence="4" type="ORF">MRAB57_4295</name>
</gene>
<dbReference type="Gene3D" id="3.40.1090.10">
    <property type="entry name" value="Cytosolic phospholipase A2 catalytic domain"/>
    <property type="match status" value="2"/>
</dbReference>
<keyword evidence="1 2" id="KW-0443">Lipid metabolism</keyword>
<evidence type="ECO:0000259" key="3">
    <source>
        <dbReference type="PROSITE" id="PS51635"/>
    </source>
</evidence>
<keyword evidence="5" id="KW-1185">Reference proteome</keyword>
<dbReference type="PANTHER" id="PTHR46394">
    <property type="entry name" value="ANNEXIN"/>
    <property type="match status" value="1"/>
</dbReference>
<dbReference type="PANTHER" id="PTHR46394:SF1">
    <property type="entry name" value="PNPLA DOMAIN-CONTAINING PROTEIN"/>
    <property type="match status" value="1"/>
</dbReference>
<evidence type="ECO:0000313" key="4">
    <source>
        <dbReference type="EMBL" id="SPM36454.1"/>
    </source>
</evidence>
<evidence type="ECO:0000256" key="1">
    <source>
        <dbReference type="ARBA" id="ARBA00023098"/>
    </source>
</evidence>
<dbReference type="AlphaFoldDB" id="A0A2U3NY80"/>
<dbReference type="SUPFAM" id="SSF52151">
    <property type="entry name" value="FabD/lysophospholipase-like"/>
    <property type="match status" value="1"/>
</dbReference>
<dbReference type="GO" id="GO:0016787">
    <property type="term" value="F:hydrolase activity"/>
    <property type="evidence" value="ECO:0007669"/>
    <property type="project" value="UniProtKB-UniRule"/>
</dbReference>
<evidence type="ECO:0000313" key="5">
    <source>
        <dbReference type="Proteomes" id="UP000240988"/>
    </source>
</evidence>